<dbReference type="PANTHER" id="PTHR43004">
    <property type="entry name" value="TRK SYSTEM POTASSIUM UPTAKE PROTEIN"/>
    <property type="match status" value="1"/>
</dbReference>
<dbReference type="InterPro" id="IPR002938">
    <property type="entry name" value="FAD-bd"/>
</dbReference>
<dbReference type="EMBL" id="FOSX01000022">
    <property type="protein sequence ID" value="SFK76706.1"/>
    <property type="molecule type" value="Genomic_DNA"/>
</dbReference>
<organism evidence="6 8">
    <name type="scientific">Azotobacter beijerinckii</name>
    <dbReference type="NCBI Taxonomy" id="170623"/>
    <lineage>
        <taxon>Bacteria</taxon>
        <taxon>Pseudomonadati</taxon>
        <taxon>Pseudomonadota</taxon>
        <taxon>Gammaproteobacteria</taxon>
        <taxon>Pseudomonadales</taxon>
        <taxon>Pseudomonadaceae</taxon>
        <taxon>Azotobacter</taxon>
    </lineage>
</organism>
<keyword evidence="1" id="KW-0285">Flavoprotein</keyword>
<gene>
    <name evidence="5" type="ORF">SAMN04244571_01617</name>
    <name evidence="6" type="ORF">SAMN04244574_01803</name>
</gene>
<evidence type="ECO:0000313" key="6">
    <source>
        <dbReference type="EMBL" id="SFK76706.1"/>
    </source>
</evidence>
<dbReference type="NCBIfam" id="TIGR02360">
    <property type="entry name" value="pbenz_hydroxyl"/>
    <property type="match status" value="1"/>
</dbReference>
<dbReference type="SUPFAM" id="SSF54373">
    <property type="entry name" value="FAD-linked reductases, C-terminal domain"/>
    <property type="match status" value="1"/>
</dbReference>
<name>A0A1I4C957_9GAMM</name>
<dbReference type="EC" id="1.14.13.2" evidence="3"/>
<dbReference type="GO" id="GO:0043639">
    <property type="term" value="P:benzoate catabolic process"/>
    <property type="evidence" value="ECO:0007669"/>
    <property type="project" value="InterPro"/>
</dbReference>
<reference evidence="5 7" key="1">
    <citation type="submission" date="2016-10" db="EMBL/GenBank/DDBJ databases">
        <authorList>
            <person name="Varghese N."/>
            <person name="Submissions S."/>
        </authorList>
    </citation>
    <scope>NUCLEOTIDE SEQUENCE [LARGE SCALE GENOMIC DNA]</scope>
    <source>
        <strain evidence="5 7">DSM 282</strain>
    </source>
</reference>
<dbReference type="AlphaFoldDB" id="A0A1I4C957"/>
<proteinExistence type="predicted"/>
<dbReference type="EMBL" id="FOKJ01000021">
    <property type="protein sequence ID" value="SFB16178.1"/>
    <property type="molecule type" value="Genomic_DNA"/>
</dbReference>
<dbReference type="Gene3D" id="3.30.9.10">
    <property type="entry name" value="D-Amino Acid Oxidase, subunit A, domain 2"/>
    <property type="match status" value="1"/>
</dbReference>
<dbReference type="NCBIfam" id="NF006091">
    <property type="entry name" value="PRK08243.1"/>
    <property type="match status" value="1"/>
</dbReference>
<dbReference type="InterPro" id="IPR012733">
    <property type="entry name" value="HB_mOase"/>
</dbReference>
<evidence type="ECO:0000313" key="7">
    <source>
        <dbReference type="Proteomes" id="UP000198861"/>
    </source>
</evidence>
<evidence type="ECO:0000256" key="3">
    <source>
        <dbReference type="NCBIfam" id="TIGR02360"/>
    </source>
</evidence>
<feature type="domain" description="FAD-binding" evidence="4">
    <location>
        <begin position="2"/>
        <end position="342"/>
    </location>
</feature>
<evidence type="ECO:0000256" key="2">
    <source>
        <dbReference type="ARBA" id="ARBA00022827"/>
    </source>
</evidence>
<dbReference type="GO" id="GO:0071949">
    <property type="term" value="F:FAD binding"/>
    <property type="evidence" value="ECO:0007669"/>
    <property type="project" value="InterPro"/>
</dbReference>
<dbReference type="InterPro" id="IPR036188">
    <property type="entry name" value="FAD/NAD-bd_sf"/>
</dbReference>
<dbReference type="InterPro" id="IPR050641">
    <property type="entry name" value="RIFMO-like"/>
</dbReference>
<accession>A0A1I4C957</accession>
<dbReference type="SUPFAM" id="SSF51905">
    <property type="entry name" value="FAD/NAD(P)-binding domain"/>
    <property type="match status" value="1"/>
</dbReference>
<sequence length="394" mass="44295">MKTQVAIIGAGPSGLLLGQLLHKAGIDNVILERQTPDYVLGRIRAGVLEQGVVDLLREAGVAERMDREGLVHEGIELVCSGRRIRLDLKALSGGKTVMVYGQTEVTRDLMDARQASGAPIVYEAENVQLFDLKDGTPYVTYEKDGQTHRLDCDYIAGCDGFHGISRKTIPAEVLSHYERVYPFGWLGLLSDTPPVHEELIYAHTDLGFVLCSQRSTTRSRYYLQVPLSEKVEDWSDERFWGELKRRLPGDVANKLVTGPSLEKSIAPLRSYVVEPMQYGRLFLVGDAAHIVPPTGAKGLNLAGSDVCYLFRILVKVYQEGRTDLLEKYSELALRRVWKGERFSWFMTNLLHDFEGNDAFDKRMQLADREYYLNSEAGRVTIAENYVGLPYEEVA</sequence>
<evidence type="ECO:0000313" key="5">
    <source>
        <dbReference type="EMBL" id="SFB16178.1"/>
    </source>
</evidence>
<reference evidence="6 8" key="2">
    <citation type="submission" date="2016-10" db="EMBL/GenBank/DDBJ databases">
        <authorList>
            <person name="de Groot N.N."/>
        </authorList>
    </citation>
    <scope>NUCLEOTIDE SEQUENCE [LARGE SCALE GENOMIC DNA]</scope>
    <source>
        <strain evidence="6 8">DSM 381</strain>
    </source>
</reference>
<dbReference type="Proteomes" id="UP000198861">
    <property type="component" value="Unassembled WGS sequence"/>
</dbReference>
<dbReference type="GO" id="GO:0018659">
    <property type="term" value="F:4-hydroxybenzoate 3-monooxygenase activity"/>
    <property type="evidence" value="ECO:0007669"/>
    <property type="project" value="UniProtKB-UniRule"/>
</dbReference>
<dbReference type="RefSeq" id="WP_090938583.1">
    <property type="nucleotide sequence ID" value="NZ_FOKJ01000021.1"/>
</dbReference>
<evidence type="ECO:0000259" key="4">
    <source>
        <dbReference type="Pfam" id="PF01494"/>
    </source>
</evidence>
<evidence type="ECO:0000313" key="8">
    <source>
        <dbReference type="Proteomes" id="UP000199579"/>
    </source>
</evidence>
<keyword evidence="2" id="KW-0274">FAD</keyword>
<dbReference type="Gene3D" id="3.50.50.60">
    <property type="entry name" value="FAD/NAD(P)-binding domain"/>
    <property type="match status" value="1"/>
</dbReference>
<dbReference type="PANTHER" id="PTHR43004:SF3">
    <property type="entry name" value="P-HYDROXYBENZOATE HYDROXYLASE"/>
    <property type="match status" value="1"/>
</dbReference>
<protein>
    <recommendedName>
        <fullName evidence="3">4-hydroxybenzoate 3-monooxygenase</fullName>
        <ecNumber evidence="3">1.14.13.2</ecNumber>
    </recommendedName>
</protein>
<dbReference type="Pfam" id="PF01494">
    <property type="entry name" value="FAD_binding_3"/>
    <property type="match status" value="1"/>
</dbReference>
<evidence type="ECO:0000256" key="1">
    <source>
        <dbReference type="ARBA" id="ARBA00022630"/>
    </source>
</evidence>
<dbReference type="PRINTS" id="PR00420">
    <property type="entry name" value="RNGMNOXGNASE"/>
</dbReference>
<dbReference type="Proteomes" id="UP000199579">
    <property type="component" value="Unassembled WGS sequence"/>
</dbReference>
<keyword evidence="6" id="KW-0560">Oxidoreductase</keyword>
<keyword evidence="6" id="KW-0503">Monooxygenase</keyword>
<keyword evidence="7" id="KW-1185">Reference proteome</keyword>